<reference evidence="1" key="1">
    <citation type="submission" date="2022-12" db="EMBL/GenBank/DDBJ databases">
        <title>Genome assemblies of Blomia tropicalis.</title>
        <authorList>
            <person name="Cui Y."/>
        </authorList>
    </citation>
    <scope>NUCLEOTIDE SEQUENCE</scope>
    <source>
        <tissue evidence="1">Adult mites</tissue>
    </source>
</reference>
<evidence type="ECO:0000313" key="2">
    <source>
        <dbReference type="Proteomes" id="UP001142055"/>
    </source>
</evidence>
<dbReference type="EMBL" id="JAPWDV010000002">
    <property type="protein sequence ID" value="KAJ6220554.1"/>
    <property type="molecule type" value="Genomic_DNA"/>
</dbReference>
<keyword evidence="2" id="KW-1185">Reference proteome</keyword>
<dbReference type="Proteomes" id="UP001142055">
    <property type="component" value="Chromosome 2"/>
</dbReference>
<evidence type="ECO:0000313" key="1">
    <source>
        <dbReference type="EMBL" id="KAJ6220554.1"/>
    </source>
</evidence>
<name>A0A9Q0RN89_BLOTA</name>
<gene>
    <name evidence="1" type="ORF">RDWZM_006366</name>
</gene>
<organism evidence="1 2">
    <name type="scientific">Blomia tropicalis</name>
    <name type="common">Mite</name>
    <dbReference type="NCBI Taxonomy" id="40697"/>
    <lineage>
        <taxon>Eukaryota</taxon>
        <taxon>Metazoa</taxon>
        <taxon>Ecdysozoa</taxon>
        <taxon>Arthropoda</taxon>
        <taxon>Chelicerata</taxon>
        <taxon>Arachnida</taxon>
        <taxon>Acari</taxon>
        <taxon>Acariformes</taxon>
        <taxon>Sarcoptiformes</taxon>
        <taxon>Astigmata</taxon>
        <taxon>Glycyphagoidea</taxon>
        <taxon>Echimyopodidae</taxon>
        <taxon>Blomia</taxon>
    </lineage>
</organism>
<sequence length="145" mass="17084">MDYMVTDIEWIHNFDEYVDKTNLLNPSEVESRYGNITFKNPDGTVQNSFHLRDVEQFDFPFDLEGGNMIVIILKDCQVLKHEFESRLTRDRFIKYLSLWGYPLPDELQEKPGFAKRNEVWIRMDTFNITSKIVSSESGTTKETSM</sequence>
<accession>A0A9Q0RN89</accession>
<comment type="caution">
    <text evidence="1">The sequence shown here is derived from an EMBL/GenBank/DDBJ whole genome shotgun (WGS) entry which is preliminary data.</text>
</comment>
<protein>
    <submittedName>
        <fullName evidence="1">Uncharacterized protein</fullName>
    </submittedName>
</protein>
<dbReference type="AlphaFoldDB" id="A0A9Q0RN89"/>
<proteinExistence type="predicted"/>